<keyword evidence="2" id="KW-1185">Reference proteome</keyword>
<evidence type="ECO:0000313" key="1">
    <source>
        <dbReference type="EMBL" id="GGO88820.1"/>
    </source>
</evidence>
<dbReference type="PROSITE" id="PS51257">
    <property type="entry name" value="PROKAR_LIPOPROTEIN"/>
    <property type="match status" value="1"/>
</dbReference>
<dbReference type="Gene3D" id="3.40.190.10">
    <property type="entry name" value="Periplasmic binding protein-like II"/>
    <property type="match status" value="1"/>
</dbReference>
<dbReference type="EMBL" id="BMMS01000012">
    <property type="protein sequence ID" value="GGO88820.1"/>
    <property type="molecule type" value="Genomic_DNA"/>
</dbReference>
<dbReference type="RefSeq" id="WP_189132210.1">
    <property type="nucleotide sequence ID" value="NZ_BMMS01000012.1"/>
</dbReference>
<dbReference type="InterPro" id="IPR050490">
    <property type="entry name" value="Bact_solute-bd_prot1"/>
</dbReference>
<organism evidence="1 2">
    <name type="scientific">Wenjunlia tyrosinilytica</name>
    <dbReference type="NCBI Taxonomy" id="1544741"/>
    <lineage>
        <taxon>Bacteria</taxon>
        <taxon>Bacillati</taxon>
        <taxon>Actinomycetota</taxon>
        <taxon>Actinomycetes</taxon>
        <taxon>Kitasatosporales</taxon>
        <taxon>Streptomycetaceae</taxon>
        <taxon>Wenjunlia</taxon>
    </lineage>
</organism>
<proteinExistence type="predicted"/>
<sequence>MRTPRKGHPGRTAALLCAAVLATGLAGCGGDGGGDGQGSSGGRTTLNLGLFGVMGYEEAGLFKEYEAQHPDIRIKSTSTADEQNYYRTLQTRLAANSGLADIQALEVGRIREVATVQSAKFTDMSTAAGVKEDGWLPWKWAQAKAPDGKVIGLGTDIGPMAICYRKDMFAKAGLPTDRQAVAGLWSSGWDAYVEAGRKFKKDYPDRKVAYMDTASGLNNAMTASAARQYYDADGKAIYKDNPLVRKAWTLSTQAARDGLTAKLRQFDTAWDQGFSNSRFATVVCPAWMTAHIADKAGPANKDKWDVAAPPAGANWGGSFLAVPATGKHVKEAQALAAWLTAPEQEAKLFEEQGLFPSSTGAISASGVSAAKLAYFNNAPIGKIFGDSAKSIPVAVLGPKDGAIKDSISNGIQLVEQQGKSPEDAWKATTKTIDKDVIG</sequence>
<name>A0A918DX63_9ACTN</name>
<dbReference type="PANTHER" id="PTHR43649">
    <property type="entry name" value="ARABINOSE-BINDING PROTEIN-RELATED"/>
    <property type="match status" value="1"/>
</dbReference>
<evidence type="ECO:0000313" key="2">
    <source>
        <dbReference type="Proteomes" id="UP000641932"/>
    </source>
</evidence>
<dbReference type="SUPFAM" id="SSF53850">
    <property type="entry name" value="Periplasmic binding protein-like II"/>
    <property type="match status" value="1"/>
</dbReference>
<dbReference type="Proteomes" id="UP000641932">
    <property type="component" value="Unassembled WGS sequence"/>
</dbReference>
<accession>A0A918DX63</accession>
<protein>
    <submittedName>
        <fullName evidence="1">Sugar-binding protein</fullName>
    </submittedName>
</protein>
<dbReference type="Pfam" id="PF13416">
    <property type="entry name" value="SBP_bac_8"/>
    <property type="match status" value="1"/>
</dbReference>
<comment type="caution">
    <text evidence="1">The sequence shown here is derived from an EMBL/GenBank/DDBJ whole genome shotgun (WGS) entry which is preliminary data.</text>
</comment>
<reference evidence="1" key="2">
    <citation type="submission" date="2020-09" db="EMBL/GenBank/DDBJ databases">
        <authorList>
            <person name="Sun Q."/>
            <person name="Zhou Y."/>
        </authorList>
    </citation>
    <scope>NUCLEOTIDE SEQUENCE</scope>
    <source>
        <strain evidence="1">CGMCC 4.7201</strain>
    </source>
</reference>
<reference evidence="1" key="1">
    <citation type="journal article" date="2014" name="Int. J. Syst. Evol. Microbiol.">
        <title>Complete genome sequence of Corynebacterium casei LMG S-19264T (=DSM 44701T), isolated from a smear-ripened cheese.</title>
        <authorList>
            <consortium name="US DOE Joint Genome Institute (JGI-PGF)"/>
            <person name="Walter F."/>
            <person name="Albersmeier A."/>
            <person name="Kalinowski J."/>
            <person name="Ruckert C."/>
        </authorList>
    </citation>
    <scope>NUCLEOTIDE SEQUENCE</scope>
    <source>
        <strain evidence="1">CGMCC 4.7201</strain>
    </source>
</reference>
<gene>
    <name evidence="1" type="ORF">GCM10012280_30510</name>
</gene>
<dbReference type="PANTHER" id="PTHR43649:SF32">
    <property type="entry name" value="SUGAR BINDING SECRETED PROTEIN"/>
    <property type="match status" value="1"/>
</dbReference>
<dbReference type="AlphaFoldDB" id="A0A918DX63"/>
<dbReference type="InterPro" id="IPR006059">
    <property type="entry name" value="SBP"/>
</dbReference>